<name>H0EUG6_GLAL7</name>
<keyword evidence="2" id="KW-1185">Reference proteome</keyword>
<reference evidence="1 2" key="1">
    <citation type="journal article" date="2012" name="Eukaryot. Cell">
        <title>Genome sequence of the fungus Glarea lozoyensis: the first genome sequence of a species from the Helotiaceae family.</title>
        <authorList>
            <person name="Youssar L."/>
            <person name="Gruening B.A."/>
            <person name="Erxleben A."/>
            <person name="Guenther S."/>
            <person name="Huettel W."/>
        </authorList>
    </citation>
    <scope>NUCLEOTIDE SEQUENCE [LARGE SCALE GENOMIC DNA]</scope>
    <source>
        <strain evidence="2">ATCC 74030 / MF5533</strain>
    </source>
</reference>
<dbReference type="Proteomes" id="UP000005446">
    <property type="component" value="Unassembled WGS sequence"/>
</dbReference>
<dbReference type="HOGENOM" id="CLU_2960969_0_0_1"/>
<dbReference type="AlphaFoldDB" id="H0EUG6"/>
<protein>
    <submittedName>
        <fullName evidence="1">Uncharacterized protein</fullName>
    </submittedName>
</protein>
<dbReference type="EMBL" id="AGUE01000171">
    <property type="protein sequence ID" value="EHK97809.1"/>
    <property type="molecule type" value="Genomic_DNA"/>
</dbReference>
<proteinExistence type="predicted"/>
<comment type="caution">
    <text evidence="1">The sequence shown here is derived from an EMBL/GenBank/DDBJ whole genome shotgun (WGS) entry which is preliminary data.</text>
</comment>
<evidence type="ECO:0000313" key="1">
    <source>
        <dbReference type="EMBL" id="EHK97809.1"/>
    </source>
</evidence>
<sequence length="59" mass="6680">MERKLVDIAGLVLFDRNGFSQKDIEDVLCNLIEDTMRGLFVFFKDTSGNIGQPNDNSNE</sequence>
<gene>
    <name evidence="1" type="ORF">M7I_6392</name>
</gene>
<dbReference type="InParanoid" id="H0EUG6"/>
<evidence type="ECO:0000313" key="2">
    <source>
        <dbReference type="Proteomes" id="UP000005446"/>
    </source>
</evidence>
<organism evidence="1 2">
    <name type="scientific">Glarea lozoyensis (strain ATCC 74030 / MF5533)</name>
    <dbReference type="NCBI Taxonomy" id="1104152"/>
    <lineage>
        <taxon>Eukaryota</taxon>
        <taxon>Fungi</taxon>
        <taxon>Dikarya</taxon>
        <taxon>Ascomycota</taxon>
        <taxon>Pezizomycotina</taxon>
        <taxon>Leotiomycetes</taxon>
        <taxon>Helotiales</taxon>
        <taxon>Helotiaceae</taxon>
        <taxon>Glarea</taxon>
    </lineage>
</organism>
<accession>H0EUG6</accession>